<keyword evidence="2 5" id="KW-0547">Nucleotide-binding</keyword>
<dbReference type="GO" id="GO:0070681">
    <property type="term" value="P:glutaminyl-tRNAGln biosynthesis via transamidation"/>
    <property type="evidence" value="ECO:0007669"/>
    <property type="project" value="UniProtKB-UniRule"/>
</dbReference>
<dbReference type="Pfam" id="PF01425">
    <property type="entry name" value="Amidase"/>
    <property type="match status" value="1"/>
</dbReference>
<dbReference type="AlphaFoldDB" id="A0A6G1S8Z9"/>
<feature type="domain" description="Amidase" evidence="6">
    <location>
        <begin position="25"/>
        <end position="496"/>
    </location>
</feature>
<dbReference type="GO" id="GO:0005524">
    <property type="term" value="F:ATP binding"/>
    <property type="evidence" value="ECO:0007669"/>
    <property type="project" value="UniProtKB-KW"/>
</dbReference>
<feature type="active site" description="Acyl-ester intermediate" evidence="5">
    <location>
        <position position="193"/>
    </location>
</feature>
<keyword evidence="3 5" id="KW-0067">ATP-binding</keyword>
<organism evidence="7">
    <name type="scientific">Aceria tosichella</name>
    <name type="common">wheat curl mite</name>
    <dbReference type="NCBI Taxonomy" id="561515"/>
    <lineage>
        <taxon>Eukaryota</taxon>
        <taxon>Metazoa</taxon>
        <taxon>Ecdysozoa</taxon>
        <taxon>Arthropoda</taxon>
        <taxon>Chelicerata</taxon>
        <taxon>Arachnida</taxon>
        <taxon>Acari</taxon>
        <taxon>Acariformes</taxon>
        <taxon>Trombidiformes</taxon>
        <taxon>Prostigmata</taxon>
        <taxon>Eupodina</taxon>
        <taxon>Eriophyoidea</taxon>
        <taxon>Eriophyidae</taxon>
        <taxon>Eriophyinae</taxon>
        <taxon>Aceriini</taxon>
        <taxon>Aceria</taxon>
    </lineage>
</organism>
<proteinExistence type="inferred from homology"/>
<comment type="function">
    <text evidence="5">Allows the formation of correctly charged Gln-tRNA(Gln) through the transamidation of misacylated Glu-tRNA(Gln) in the mitochondria. The reaction takes place in the presence of glutamine and ATP through an activated gamma-phospho-Glu-tRNA(Gln).</text>
</comment>
<dbReference type="InterPro" id="IPR023631">
    <property type="entry name" value="Amidase_dom"/>
</dbReference>
<evidence type="ECO:0000259" key="6">
    <source>
        <dbReference type="Pfam" id="PF01425"/>
    </source>
</evidence>
<evidence type="ECO:0000256" key="3">
    <source>
        <dbReference type="ARBA" id="ARBA00022840"/>
    </source>
</evidence>
<evidence type="ECO:0000313" key="7">
    <source>
        <dbReference type="EMBL" id="MDE46868.1"/>
    </source>
</evidence>
<evidence type="ECO:0000256" key="2">
    <source>
        <dbReference type="ARBA" id="ARBA00022741"/>
    </source>
</evidence>
<name>A0A6G1S8Z9_9ACAR</name>
<dbReference type="InterPro" id="IPR000120">
    <property type="entry name" value="Amidase"/>
</dbReference>
<keyword evidence="5" id="KW-0496">Mitochondrion</keyword>
<dbReference type="PANTHER" id="PTHR11895">
    <property type="entry name" value="TRANSAMIDASE"/>
    <property type="match status" value="1"/>
</dbReference>
<reference evidence="7" key="1">
    <citation type="submission" date="2018-10" db="EMBL/GenBank/DDBJ databases">
        <title>Transcriptome assembly of Aceria tosichella (Wheat curl mite) Type 2.</title>
        <authorList>
            <person name="Scully E.D."/>
            <person name="Geib S.M."/>
            <person name="Palmer N.A."/>
            <person name="Gupta A.K."/>
            <person name="Sarath G."/>
            <person name="Tatineni S."/>
        </authorList>
    </citation>
    <scope>NUCLEOTIDE SEQUENCE</scope>
    <source>
        <strain evidence="7">LincolnNE</strain>
    </source>
</reference>
<sequence length="515" mass="57250">MFPCIRDAHKSLLKCDISVTKLCNNAFDQIEATKNLNAFITIRREDALKEASKLDTLLKNNDQSKVHSTLFGIPISVKDNFCTNQILTTCGSKMLHNFVPPYDATVVSKLKKANSIIVGKTNMDEFAMGSSCTTSYYNCAANYWKRELLNGLTPSECKDPKRWFMAGGSSTGSAISVASGACFASIGTDTGGSTRQPASLTGCVGFKPTYGLISRFGLIPLAHCLDVVSILARNVDDTSLIFEHVIGQDENDLTSVDHKTVLKIDNWSSNSFNDRKIRIGIPEEFVCKGQLSSDVSSHYNETITRLSSLNTELVNIRLPSASLATECYTIISSAEIASNMSCYDGVKYGLSVPFNETGNRSFDRDEFFKCNRDAGFGPEVKKRILLGNYFMLSENREKYLQQAFKVRRLISEDFSRAFRLDKVDVILLPSTPTTSTSYWEWLSKQNDNKLFGEDYYLIPANLANVPSISLPSGLSSNNLPIGSQLIADRFHDRDLLMISKFFESTVFNRTYDASI</sequence>
<dbReference type="GO" id="GO:0032543">
    <property type="term" value="P:mitochondrial translation"/>
    <property type="evidence" value="ECO:0007669"/>
    <property type="project" value="UniProtKB-UniRule"/>
</dbReference>
<protein>
    <recommendedName>
        <fullName evidence="5">Glutamyl-tRNA(Gln) amidotransferase subunit A, mitochondrial</fullName>
        <shortName evidence="5">Glu-AdT subunit A</shortName>
        <ecNumber evidence="5">6.3.5.7</ecNumber>
    </recommendedName>
</protein>
<dbReference type="PANTHER" id="PTHR11895:SF7">
    <property type="entry name" value="GLUTAMYL-TRNA(GLN) AMIDOTRANSFERASE SUBUNIT A, MITOCHONDRIAL"/>
    <property type="match status" value="1"/>
</dbReference>
<keyword evidence="1 5" id="KW-0436">Ligase</keyword>
<dbReference type="HAMAP" id="MF_00120">
    <property type="entry name" value="GatA"/>
    <property type="match status" value="1"/>
</dbReference>
<dbReference type="InterPro" id="IPR004412">
    <property type="entry name" value="GatA"/>
</dbReference>
<evidence type="ECO:0000256" key="1">
    <source>
        <dbReference type="ARBA" id="ARBA00022598"/>
    </source>
</evidence>
<comment type="similarity">
    <text evidence="5">Belongs to the amidase family. GatA subfamily.</text>
</comment>
<evidence type="ECO:0000256" key="4">
    <source>
        <dbReference type="ARBA" id="ARBA00022917"/>
    </source>
</evidence>
<gene>
    <name evidence="7" type="primary">gatA</name>
    <name evidence="7" type="ORF">g.20127</name>
</gene>
<dbReference type="EMBL" id="GGYP01002097">
    <property type="protein sequence ID" value="MDE46868.1"/>
    <property type="molecule type" value="Transcribed_RNA"/>
</dbReference>
<comment type="subunit">
    <text evidence="5">Subunit of the heterotrimeric GatCAB amidotransferase (AdT) complex, composed of A, B and C subunits.</text>
</comment>
<dbReference type="GO" id="GO:0016740">
    <property type="term" value="F:transferase activity"/>
    <property type="evidence" value="ECO:0007669"/>
    <property type="project" value="UniProtKB-KW"/>
</dbReference>
<dbReference type="GO" id="GO:0005739">
    <property type="term" value="C:mitochondrion"/>
    <property type="evidence" value="ECO:0007669"/>
    <property type="project" value="UniProtKB-SubCell"/>
</dbReference>
<keyword evidence="4 5" id="KW-0648">Protein biosynthesis</keyword>
<feature type="active site" description="Charge relay system" evidence="5">
    <location>
        <position position="169"/>
    </location>
</feature>
<comment type="catalytic activity">
    <reaction evidence="5">
        <text>L-glutamyl-tRNA(Gln) + L-glutamine + ATP + H2O = L-glutaminyl-tRNA(Gln) + L-glutamate + ADP + phosphate + H(+)</text>
        <dbReference type="Rhea" id="RHEA:17521"/>
        <dbReference type="Rhea" id="RHEA-COMP:9681"/>
        <dbReference type="Rhea" id="RHEA-COMP:9684"/>
        <dbReference type="ChEBI" id="CHEBI:15377"/>
        <dbReference type="ChEBI" id="CHEBI:15378"/>
        <dbReference type="ChEBI" id="CHEBI:29985"/>
        <dbReference type="ChEBI" id="CHEBI:30616"/>
        <dbReference type="ChEBI" id="CHEBI:43474"/>
        <dbReference type="ChEBI" id="CHEBI:58359"/>
        <dbReference type="ChEBI" id="CHEBI:78520"/>
        <dbReference type="ChEBI" id="CHEBI:78521"/>
        <dbReference type="ChEBI" id="CHEBI:456216"/>
        <dbReference type="EC" id="6.3.5.7"/>
    </reaction>
</comment>
<evidence type="ECO:0000256" key="5">
    <source>
        <dbReference type="HAMAP-Rule" id="MF_03150"/>
    </source>
</evidence>
<dbReference type="GO" id="GO:0050567">
    <property type="term" value="F:glutaminyl-tRNA synthase (glutamine-hydrolyzing) activity"/>
    <property type="evidence" value="ECO:0007669"/>
    <property type="project" value="UniProtKB-UniRule"/>
</dbReference>
<dbReference type="EC" id="6.3.5.7" evidence="5"/>
<dbReference type="InterPro" id="IPR036928">
    <property type="entry name" value="AS_sf"/>
</dbReference>
<keyword evidence="7" id="KW-0808">Transferase</keyword>
<accession>A0A6G1S8Z9</accession>
<comment type="subcellular location">
    <subcellularLocation>
        <location evidence="5">Mitochondrion</location>
    </subcellularLocation>
</comment>
<dbReference type="GO" id="GO:0030956">
    <property type="term" value="C:glutamyl-tRNA(Gln) amidotransferase complex"/>
    <property type="evidence" value="ECO:0007669"/>
    <property type="project" value="UniProtKB-UniRule"/>
</dbReference>
<dbReference type="SUPFAM" id="SSF75304">
    <property type="entry name" value="Amidase signature (AS) enzymes"/>
    <property type="match status" value="1"/>
</dbReference>
<feature type="active site" description="Charge relay system" evidence="5">
    <location>
        <position position="78"/>
    </location>
</feature>
<dbReference type="Gene3D" id="3.90.1300.10">
    <property type="entry name" value="Amidase signature (AS) domain"/>
    <property type="match status" value="1"/>
</dbReference>